<proteinExistence type="predicted"/>
<dbReference type="RefSeq" id="WP_288198862.1">
    <property type="nucleotide sequence ID" value="NZ_LT608334.1"/>
</dbReference>
<keyword evidence="1" id="KW-0812">Transmembrane</keyword>
<dbReference type="InterPro" id="IPR057700">
    <property type="entry name" value="DUF7940"/>
</dbReference>
<dbReference type="Pfam" id="PF25612">
    <property type="entry name" value="DUF7940"/>
    <property type="match status" value="1"/>
</dbReference>
<accession>A0A212LQZ3</accession>
<gene>
    <name evidence="2" type="ORF">KL86PLE_90757</name>
</gene>
<reference evidence="2" key="1">
    <citation type="submission" date="2016-08" db="EMBL/GenBank/DDBJ databases">
        <authorList>
            <person name="Seilhamer J.J."/>
        </authorList>
    </citation>
    <scope>NUCLEOTIDE SEQUENCE</scope>
    <source>
        <strain evidence="2">86</strain>
    </source>
</reference>
<name>A0A212LQZ3_9HYPH</name>
<evidence type="ECO:0000256" key="1">
    <source>
        <dbReference type="SAM" id="Phobius"/>
    </source>
</evidence>
<dbReference type="EMBL" id="FMJD01000013">
    <property type="protein sequence ID" value="SCM80015.1"/>
    <property type="molecule type" value="Genomic_DNA"/>
</dbReference>
<keyword evidence="1" id="KW-1133">Transmembrane helix</keyword>
<feature type="transmembrane region" description="Helical" evidence="1">
    <location>
        <begin position="21"/>
        <end position="39"/>
    </location>
</feature>
<dbReference type="AlphaFoldDB" id="A0A212LQZ3"/>
<sequence length="76" mass="8357">MSFRLVPNARRVLRHSWTSHILIIGGLLSAAEAVLPYFAGSSLIPADVFPFVAFGVVFAAFVARYVLQEVLHDGDR</sequence>
<organism evidence="2">
    <name type="scientific">uncultured Pleomorphomonas sp</name>
    <dbReference type="NCBI Taxonomy" id="442121"/>
    <lineage>
        <taxon>Bacteria</taxon>
        <taxon>Pseudomonadati</taxon>
        <taxon>Pseudomonadota</taxon>
        <taxon>Alphaproteobacteria</taxon>
        <taxon>Hyphomicrobiales</taxon>
        <taxon>Pleomorphomonadaceae</taxon>
        <taxon>Pleomorphomonas</taxon>
        <taxon>environmental samples</taxon>
    </lineage>
</organism>
<protein>
    <submittedName>
        <fullName evidence="2">Uncharacterized protein</fullName>
    </submittedName>
</protein>
<keyword evidence="1" id="KW-0472">Membrane</keyword>
<feature type="transmembrane region" description="Helical" evidence="1">
    <location>
        <begin position="51"/>
        <end position="67"/>
    </location>
</feature>
<evidence type="ECO:0000313" key="2">
    <source>
        <dbReference type="EMBL" id="SCM80015.1"/>
    </source>
</evidence>